<keyword evidence="4" id="KW-1185">Reference proteome</keyword>
<evidence type="ECO:0000313" key="3">
    <source>
        <dbReference type="EMBL" id="NLR74980.1"/>
    </source>
</evidence>
<dbReference type="RefSeq" id="WP_168876548.1">
    <property type="nucleotide sequence ID" value="NZ_JABAIM010000001.1"/>
</dbReference>
<name>A0A847RUV2_9NEIS</name>
<reference evidence="3 4" key="1">
    <citation type="submission" date="2020-04" db="EMBL/GenBank/DDBJ databases">
        <title>Draft genome of Leeia sp. IMCC25680.</title>
        <authorList>
            <person name="Song J."/>
            <person name="Cho J.-C."/>
        </authorList>
    </citation>
    <scope>NUCLEOTIDE SEQUENCE [LARGE SCALE GENOMIC DNA]</scope>
    <source>
        <strain evidence="3 4">IMCC25680</strain>
    </source>
</reference>
<dbReference type="InterPro" id="IPR051910">
    <property type="entry name" value="ComF/GntX_DNA_util-trans"/>
</dbReference>
<gene>
    <name evidence="3" type="ORF">HF682_07395</name>
</gene>
<dbReference type="EMBL" id="JABAIM010000001">
    <property type="protein sequence ID" value="NLR74980.1"/>
    <property type="molecule type" value="Genomic_DNA"/>
</dbReference>
<dbReference type="CDD" id="cd06223">
    <property type="entry name" value="PRTases_typeI"/>
    <property type="match status" value="1"/>
</dbReference>
<dbReference type="InterPro" id="IPR000836">
    <property type="entry name" value="PRTase_dom"/>
</dbReference>
<protein>
    <submittedName>
        <fullName evidence="3">ComF family protein</fullName>
    </submittedName>
</protein>
<organism evidence="3 4">
    <name type="scientific">Leeia aquatica</name>
    <dbReference type="NCBI Taxonomy" id="2725557"/>
    <lineage>
        <taxon>Bacteria</taxon>
        <taxon>Pseudomonadati</taxon>
        <taxon>Pseudomonadota</taxon>
        <taxon>Betaproteobacteria</taxon>
        <taxon>Neisseriales</taxon>
        <taxon>Leeiaceae</taxon>
        <taxon>Leeia</taxon>
    </lineage>
</organism>
<dbReference type="Pfam" id="PF00156">
    <property type="entry name" value="Pribosyltran"/>
    <property type="match status" value="1"/>
</dbReference>
<proteinExistence type="inferred from homology"/>
<evidence type="ECO:0000256" key="1">
    <source>
        <dbReference type="ARBA" id="ARBA00008007"/>
    </source>
</evidence>
<sequence>MIHRFKYRQRWADARLLARLMLEDVPDWPAGTLLLPIPLHPHRLRERGYNQAALLARHLARTLQLPSSLTALQRERDTLQQQGLSRQERQRNLKGAFHVDGSQVAGRCVVLVDDVMTTGSTLDTASRALLRAGARQVEGWVLARAL</sequence>
<accession>A0A847RUV2</accession>
<feature type="domain" description="Phosphoribosyltransferase" evidence="2">
    <location>
        <begin position="52"/>
        <end position="143"/>
    </location>
</feature>
<dbReference type="PANTHER" id="PTHR47505:SF1">
    <property type="entry name" value="DNA UTILIZATION PROTEIN YHGH"/>
    <property type="match status" value="1"/>
</dbReference>
<comment type="caution">
    <text evidence="3">The sequence shown here is derived from an EMBL/GenBank/DDBJ whole genome shotgun (WGS) entry which is preliminary data.</text>
</comment>
<dbReference type="Proteomes" id="UP000587991">
    <property type="component" value="Unassembled WGS sequence"/>
</dbReference>
<comment type="similarity">
    <text evidence="1">Belongs to the ComF/GntX family.</text>
</comment>
<dbReference type="AlphaFoldDB" id="A0A847RUV2"/>
<evidence type="ECO:0000313" key="4">
    <source>
        <dbReference type="Proteomes" id="UP000587991"/>
    </source>
</evidence>
<dbReference type="PANTHER" id="PTHR47505">
    <property type="entry name" value="DNA UTILIZATION PROTEIN YHGH"/>
    <property type="match status" value="1"/>
</dbReference>
<dbReference type="InterPro" id="IPR029057">
    <property type="entry name" value="PRTase-like"/>
</dbReference>
<dbReference type="Gene3D" id="3.40.50.2020">
    <property type="match status" value="1"/>
</dbReference>
<dbReference type="SUPFAM" id="SSF53271">
    <property type="entry name" value="PRTase-like"/>
    <property type="match status" value="1"/>
</dbReference>
<evidence type="ECO:0000259" key="2">
    <source>
        <dbReference type="Pfam" id="PF00156"/>
    </source>
</evidence>